<dbReference type="InterPro" id="IPR050197">
    <property type="entry name" value="Aldolase_class_II_sugar_metab"/>
</dbReference>
<dbReference type="Pfam" id="PF00596">
    <property type="entry name" value="Aldolase_II"/>
    <property type="match status" value="1"/>
</dbReference>
<evidence type="ECO:0000313" key="5">
    <source>
        <dbReference type="Proteomes" id="UP001602245"/>
    </source>
</evidence>
<dbReference type="InterPro" id="IPR036409">
    <property type="entry name" value="Aldolase_II/adducin_N_sf"/>
</dbReference>
<organism evidence="4 5">
    <name type="scientific">Paractinoplanes globisporus</name>
    <dbReference type="NCBI Taxonomy" id="113565"/>
    <lineage>
        <taxon>Bacteria</taxon>
        <taxon>Bacillati</taxon>
        <taxon>Actinomycetota</taxon>
        <taxon>Actinomycetes</taxon>
        <taxon>Micromonosporales</taxon>
        <taxon>Micromonosporaceae</taxon>
        <taxon>Paractinoplanes</taxon>
    </lineage>
</organism>
<dbReference type="SUPFAM" id="SSF53639">
    <property type="entry name" value="AraD/HMP-PK domain-like"/>
    <property type="match status" value="1"/>
</dbReference>
<reference evidence="4 5" key="1">
    <citation type="submission" date="2024-10" db="EMBL/GenBank/DDBJ databases">
        <title>The Natural Products Discovery Center: Release of the First 8490 Sequenced Strains for Exploring Actinobacteria Biosynthetic Diversity.</title>
        <authorList>
            <person name="Kalkreuter E."/>
            <person name="Kautsar S.A."/>
            <person name="Yang D."/>
            <person name="Bader C.D."/>
            <person name="Teijaro C.N."/>
            <person name="Fluegel L."/>
            <person name="Davis C.M."/>
            <person name="Simpson J.R."/>
            <person name="Lauterbach L."/>
            <person name="Steele A.D."/>
            <person name="Gui C."/>
            <person name="Meng S."/>
            <person name="Li G."/>
            <person name="Viehrig K."/>
            <person name="Ye F."/>
            <person name="Su P."/>
            <person name="Kiefer A.F."/>
            <person name="Nichols A."/>
            <person name="Cepeda A.J."/>
            <person name="Yan W."/>
            <person name="Fan B."/>
            <person name="Jiang Y."/>
            <person name="Adhikari A."/>
            <person name="Zheng C.-J."/>
            <person name="Schuster L."/>
            <person name="Cowan T.M."/>
            <person name="Smanski M.J."/>
            <person name="Chevrette M.G."/>
            <person name="De Carvalho L.P.S."/>
            <person name="Shen B."/>
        </authorList>
    </citation>
    <scope>NUCLEOTIDE SEQUENCE [LARGE SCALE GENOMIC DNA]</scope>
    <source>
        <strain evidence="4 5">NPDC000087</strain>
    </source>
</reference>
<accession>A0ABW6WV45</accession>
<comment type="caution">
    <text evidence="4">The sequence shown here is derived from an EMBL/GenBank/DDBJ whole genome shotgun (WGS) entry which is preliminary data.</text>
</comment>
<gene>
    <name evidence="4" type="ORF">ACFY35_47475</name>
</gene>
<keyword evidence="2" id="KW-0456">Lyase</keyword>
<dbReference type="InterPro" id="IPR001303">
    <property type="entry name" value="Aldolase_II/adducin_N"/>
</dbReference>
<evidence type="ECO:0000259" key="3">
    <source>
        <dbReference type="SMART" id="SM01007"/>
    </source>
</evidence>
<evidence type="ECO:0000256" key="2">
    <source>
        <dbReference type="ARBA" id="ARBA00023239"/>
    </source>
</evidence>
<feature type="domain" description="Class II aldolase/adducin N-terminal" evidence="3">
    <location>
        <begin position="8"/>
        <end position="185"/>
    </location>
</feature>
<dbReference type="PANTHER" id="PTHR22789:SF0">
    <property type="entry name" value="3-OXO-TETRONATE 4-PHOSPHATE DECARBOXYLASE-RELATED"/>
    <property type="match status" value="1"/>
</dbReference>
<evidence type="ECO:0000256" key="1">
    <source>
        <dbReference type="ARBA" id="ARBA00022723"/>
    </source>
</evidence>
<dbReference type="EMBL" id="JBIAZU010000010">
    <property type="protein sequence ID" value="MFF5297124.1"/>
    <property type="molecule type" value="Genomic_DNA"/>
</dbReference>
<proteinExistence type="predicted"/>
<keyword evidence="1" id="KW-0479">Metal-binding</keyword>
<name>A0ABW6WV45_9ACTN</name>
<protein>
    <submittedName>
        <fullName evidence="4">Class II aldolase/adducin family protein</fullName>
    </submittedName>
</protein>
<keyword evidence="5" id="KW-1185">Reference proteome</keyword>
<dbReference type="Gene3D" id="3.40.225.10">
    <property type="entry name" value="Class II aldolase/adducin N-terminal domain"/>
    <property type="match status" value="1"/>
</dbReference>
<dbReference type="Proteomes" id="UP001602245">
    <property type="component" value="Unassembled WGS sequence"/>
</dbReference>
<dbReference type="SMART" id="SM01007">
    <property type="entry name" value="Aldolase_II"/>
    <property type="match status" value="1"/>
</dbReference>
<sequence>MPSTPAAERVALACRILGRLGLTREPAGHVSVREPDGRVLIKSRGAGESGLRDATAEDVVWADGDSGVPKEVFIHRALYRARPDIGAVVHIHPLTPVLFSVTGVPLLPLAGAYDPLALRLLRKGIPRYERSVLIADDSLGADLATVMGPADAVIMRGHGITAAGTDLEEAVVNAIKVNEIAELNYRARLLGPPTPLDDADLATFGDPPPHVGRQHYLSAWRQYANE</sequence>
<dbReference type="RefSeq" id="WP_020514300.1">
    <property type="nucleotide sequence ID" value="NZ_JBIAZU010000010.1"/>
</dbReference>
<dbReference type="PANTHER" id="PTHR22789">
    <property type="entry name" value="FUCULOSE PHOSPHATE ALDOLASE"/>
    <property type="match status" value="1"/>
</dbReference>
<evidence type="ECO:0000313" key="4">
    <source>
        <dbReference type="EMBL" id="MFF5297124.1"/>
    </source>
</evidence>